<dbReference type="Pfam" id="PF00041">
    <property type="entry name" value="fn3"/>
    <property type="match status" value="1"/>
</dbReference>
<feature type="chain" id="PRO_5017325003" evidence="3">
    <location>
        <begin position="19"/>
        <end position="672"/>
    </location>
</feature>
<feature type="signal peptide" evidence="3">
    <location>
        <begin position="1"/>
        <end position="18"/>
    </location>
</feature>
<dbReference type="Proteomes" id="UP000261540">
    <property type="component" value="Unplaced"/>
</dbReference>
<proteinExistence type="predicted"/>
<dbReference type="InterPro" id="IPR003961">
    <property type="entry name" value="FN3_dom"/>
</dbReference>
<reference evidence="5" key="1">
    <citation type="submission" date="2025-08" db="UniProtKB">
        <authorList>
            <consortium name="Ensembl"/>
        </authorList>
    </citation>
    <scope>IDENTIFICATION</scope>
</reference>
<dbReference type="GeneID" id="111860143"/>
<dbReference type="KEGG" id="pki:111860143"/>
<dbReference type="OrthoDB" id="8945484at2759"/>
<dbReference type="AlphaFoldDB" id="A0A3B3RWK1"/>
<dbReference type="CDD" id="cd00063">
    <property type="entry name" value="FN3"/>
    <property type="match status" value="1"/>
</dbReference>
<dbReference type="PROSITE" id="PS50853">
    <property type="entry name" value="FN3"/>
    <property type="match status" value="1"/>
</dbReference>
<evidence type="ECO:0000256" key="3">
    <source>
        <dbReference type="SAM" id="SignalP"/>
    </source>
</evidence>
<dbReference type="RefSeq" id="XP_023699307.1">
    <property type="nucleotide sequence ID" value="XM_023843539.2"/>
</dbReference>
<dbReference type="PANTHER" id="PTHR48483:SF1">
    <property type="entry name" value="INTERLEUKIN-12 RECEPTOR SUBUNIT BETA-1-RELATED"/>
    <property type="match status" value="1"/>
</dbReference>
<name>A0A3B3RWK1_9TELE</name>
<evidence type="ECO:0000259" key="4">
    <source>
        <dbReference type="PROSITE" id="PS50853"/>
    </source>
</evidence>
<feature type="region of interest" description="Disordered" evidence="1">
    <location>
        <begin position="597"/>
        <end position="625"/>
    </location>
</feature>
<dbReference type="InterPro" id="IPR036116">
    <property type="entry name" value="FN3_sf"/>
</dbReference>
<keyword evidence="6" id="KW-1185">Reference proteome</keyword>
<dbReference type="PANTHER" id="PTHR48483">
    <property type="entry name" value="INTERLEUKIN-27 SUBUNIT BETA"/>
    <property type="match status" value="1"/>
</dbReference>
<reference evidence="5" key="2">
    <citation type="submission" date="2025-09" db="UniProtKB">
        <authorList>
            <consortium name="Ensembl"/>
        </authorList>
    </citation>
    <scope>IDENTIFICATION</scope>
</reference>
<keyword evidence="2" id="KW-1133">Transmembrane helix</keyword>
<dbReference type="GeneTree" id="ENSGT00940000155776"/>
<evidence type="ECO:0000313" key="6">
    <source>
        <dbReference type="Proteomes" id="UP000261540"/>
    </source>
</evidence>
<keyword evidence="2" id="KW-0472">Membrane</keyword>
<feature type="transmembrane region" description="Helical" evidence="2">
    <location>
        <begin position="507"/>
        <end position="531"/>
    </location>
</feature>
<keyword evidence="2" id="KW-0812">Transmembrane</keyword>
<sequence>MKEVACFSALLFVVLVEGQTSQPAHNVQCYKKTTDFDEDFTCTWRPVTPLQNATYKLFYQAPGQHSRHHSICTTSHTSCTVLRELLITTRTIHMWLEVETATGTYRSAELTVCLNNQVKYDAPEIKKISRSSKKLTLWWNKQSEEHRGAVYEISLKQLDHEHLVQETFETNDGQNTQENYTVSLHLEHNTNYEVMIRRRAKQVEAEIWSDWSQIKQVPTELDSQPKVKWKVQKLKKGVRLLELMLEEYSRNATFGGLMYQISTSPVPCWHDMDIVYTESTNYKLSIAASTVNVTVRANNSVGVSPETHITIPAQYLDTCPENRSKTTTNNKKRMELCVVWYRLTGETPKLADENHSTVKSTSQAFEIMNAEMEDFVRYHYFIYTKAKRGKQQITDMCPVYKKEGAPRSSPGSLTALNKTHNSAVLQWEPIPVSEQRGFLKNYIIYILGPNGTETVKVPGSQSNFTMQNLKHSSVYSVHLAGQTSVGVGPNTTETFQMKPNPPTKKGLPSFSVVTVTCLVAFFLMAFCILIVKCISDKLLPAVPSPVIPETPSYHTENHKEAYPVGEEVDSLILQLYEPSGGGGSEPRQMEVEVCRTPSYEQDDGESQSDSEEPDESSLALNPDYKKQILSGPAQLSHQQNRCDAIPAYKNGLVLEMRENASEELTESWPALG</sequence>
<protein>
    <submittedName>
        <fullName evidence="5">Interleukin 12 receptor subunit beta 1</fullName>
    </submittedName>
</protein>
<dbReference type="SUPFAM" id="SSF49265">
    <property type="entry name" value="Fibronectin type III"/>
    <property type="match status" value="3"/>
</dbReference>
<keyword evidence="3" id="KW-0732">Signal</keyword>
<evidence type="ECO:0000256" key="1">
    <source>
        <dbReference type="SAM" id="MobiDB-lite"/>
    </source>
</evidence>
<dbReference type="Gene3D" id="2.60.40.10">
    <property type="entry name" value="Immunoglobulins"/>
    <property type="match status" value="3"/>
</dbReference>
<feature type="compositionally biased region" description="Acidic residues" evidence="1">
    <location>
        <begin position="600"/>
        <end position="615"/>
    </location>
</feature>
<dbReference type="SMART" id="SM00060">
    <property type="entry name" value="FN3"/>
    <property type="match status" value="1"/>
</dbReference>
<dbReference type="InterPro" id="IPR013783">
    <property type="entry name" value="Ig-like_fold"/>
</dbReference>
<accession>A0A3B3RWK1</accession>
<dbReference type="InterPro" id="IPR053073">
    <property type="entry name" value="IL11/IL27_subunit_beta"/>
</dbReference>
<dbReference type="CTD" id="3594"/>
<dbReference type="Ensembl" id="ENSPKIT00000003546.1">
    <property type="protein sequence ID" value="ENSPKIP00000022874.1"/>
    <property type="gene ID" value="ENSPKIG00000006717.1"/>
</dbReference>
<feature type="domain" description="Fibronectin type-III" evidence="4">
    <location>
        <begin position="409"/>
        <end position="502"/>
    </location>
</feature>
<evidence type="ECO:0000313" key="5">
    <source>
        <dbReference type="Ensembl" id="ENSPKIP00000022874.1"/>
    </source>
</evidence>
<evidence type="ECO:0000256" key="2">
    <source>
        <dbReference type="SAM" id="Phobius"/>
    </source>
</evidence>
<dbReference type="STRING" id="1676925.ENSPKIP00000022874"/>
<organism evidence="5 6">
    <name type="scientific">Paramormyrops kingsleyae</name>
    <dbReference type="NCBI Taxonomy" id="1676925"/>
    <lineage>
        <taxon>Eukaryota</taxon>
        <taxon>Metazoa</taxon>
        <taxon>Chordata</taxon>
        <taxon>Craniata</taxon>
        <taxon>Vertebrata</taxon>
        <taxon>Euteleostomi</taxon>
        <taxon>Actinopterygii</taxon>
        <taxon>Neopterygii</taxon>
        <taxon>Teleostei</taxon>
        <taxon>Osteoglossocephala</taxon>
        <taxon>Osteoglossomorpha</taxon>
        <taxon>Osteoglossiformes</taxon>
        <taxon>Mormyridae</taxon>
        <taxon>Paramormyrops</taxon>
    </lineage>
</organism>